<dbReference type="InterPro" id="IPR001645">
    <property type="entry name" value="Folylpolyglutamate_synth"/>
</dbReference>
<dbReference type="FunFam" id="3.40.1190.10:FF:000011">
    <property type="entry name" value="Folylpolyglutamate synthase/dihydrofolate synthase"/>
    <property type="match status" value="1"/>
</dbReference>
<dbReference type="PANTHER" id="PTHR11136:SF0">
    <property type="entry name" value="DIHYDROFOLATE SYNTHETASE-RELATED"/>
    <property type="match status" value="1"/>
</dbReference>
<gene>
    <name evidence="14" type="ORF">M9R32_03125</name>
</gene>
<evidence type="ECO:0000256" key="2">
    <source>
        <dbReference type="ARBA" id="ARBA00008276"/>
    </source>
</evidence>
<keyword evidence="5" id="KW-0479">Metal-binding</keyword>
<evidence type="ECO:0000313" key="14">
    <source>
        <dbReference type="EMBL" id="MCZ8536186.1"/>
    </source>
</evidence>
<keyword evidence="15" id="KW-1185">Reference proteome</keyword>
<dbReference type="GO" id="GO:0008841">
    <property type="term" value="F:dihydrofolate synthase activity"/>
    <property type="evidence" value="ECO:0007669"/>
    <property type="project" value="TreeGrafter"/>
</dbReference>
<dbReference type="SUPFAM" id="SSF53623">
    <property type="entry name" value="MurD-like peptide ligases, catalytic domain"/>
    <property type="match status" value="1"/>
</dbReference>
<dbReference type="EC" id="6.3.2.17" evidence="3"/>
<proteinExistence type="inferred from homology"/>
<dbReference type="Proteomes" id="UP001152173">
    <property type="component" value="Unassembled WGS sequence"/>
</dbReference>
<dbReference type="PIRSF" id="PIRSF001563">
    <property type="entry name" value="Folylpolyglu_synth"/>
    <property type="match status" value="1"/>
</dbReference>
<dbReference type="EMBL" id="JAMKBJ010000002">
    <property type="protein sequence ID" value="MCZ8536186.1"/>
    <property type="molecule type" value="Genomic_DNA"/>
</dbReference>
<dbReference type="PROSITE" id="PS01012">
    <property type="entry name" value="FOLYLPOLYGLU_SYNT_2"/>
    <property type="match status" value="1"/>
</dbReference>
<dbReference type="RefSeq" id="WP_269925292.1">
    <property type="nucleotide sequence ID" value="NZ_JAMKBJ010000002.1"/>
</dbReference>
<dbReference type="InterPro" id="IPR013221">
    <property type="entry name" value="Mur_ligase_cen"/>
</dbReference>
<evidence type="ECO:0000256" key="4">
    <source>
        <dbReference type="ARBA" id="ARBA00022598"/>
    </source>
</evidence>
<accession>A0A9X3LDZ8</accession>
<dbReference type="AlphaFoldDB" id="A0A9X3LDZ8"/>
<evidence type="ECO:0000256" key="11">
    <source>
        <dbReference type="PIRNR" id="PIRNR001563"/>
    </source>
</evidence>
<evidence type="ECO:0000256" key="1">
    <source>
        <dbReference type="ARBA" id="ARBA00001946"/>
    </source>
</evidence>
<dbReference type="Gene3D" id="3.90.190.20">
    <property type="entry name" value="Mur ligase, C-terminal domain"/>
    <property type="match status" value="1"/>
</dbReference>
<dbReference type="Gene3D" id="3.40.1190.10">
    <property type="entry name" value="Mur-like, catalytic domain"/>
    <property type="match status" value="1"/>
</dbReference>
<comment type="catalytic activity">
    <reaction evidence="10">
        <text>(6S)-5,6,7,8-tetrahydrofolyl-(gamma-L-Glu)(n) + L-glutamate + ATP = (6S)-5,6,7,8-tetrahydrofolyl-(gamma-L-Glu)(n+1) + ADP + phosphate + H(+)</text>
        <dbReference type="Rhea" id="RHEA:10580"/>
        <dbReference type="Rhea" id="RHEA-COMP:14738"/>
        <dbReference type="Rhea" id="RHEA-COMP:14740"/>
        <dbReference type="ChEBI" id="CHEBI:15378"/>
        <dbReference type="ChEBI" id="CHEBI:29985"/>
        <dbReference type="ChEBI" id="CHEBI:30616"/>
        <dbReference type="ChEBI" id="CHEBI:43474"/>
        <dbReference type="ChEBI" id="CHEBI:141005"/>
        <dbReference type="ChEBI" id="CHEBI:456216"/>
        <dbReference type="EC" id="6.3.2.17"/>
    </reaction>
</comment>
<dbReference type="Pfam" id="PF02875">
    <property type="entry name" value="Mur_ligase_C"/>
    <property type="match status" value="1"/>
</dbReference>
<dbReference type="SUPFAM" id="SSF53244">
    <property type="entry name" value="MurD-like peptide ligases, peptide-binding domain"/>
    <property type="match status" value="1"/>
</dbReference>
<dbReference type="GO" id="GO:0005524">
    <property type="term" value="F:ATP binding"/>
    <property type="evidence" value="ECO:0007669"/>
    <property type="project" value="UniProtKB-KW"/>
</dbReference>
<evidence type="ECO:0000259" key="12">
    <source>
        <dbReference type="Pfam" id="PF02875"/>
    </source>
</evidence>
<keyword evidence="7 11" id="KW-0067">ATP-binding</keyword>
<feature type="domain" description="Mur ligase central" evidence="13">
    <location>
        <begin position="46"/>
        <end position="257"/>
    </location>
</feature>
<evidence type="ECO:0000256" key="9">
    <source>
        <dbReference type="ARBA" id="ARBA00030592"/>
    </source>
</evidence>
<dbReference type="GO" id="GO:0046872">
    <property type="term" value="F:metal ion binding"/>
    <property type="evidence" value="ECO:0007669"/>
    <property type="project" value="UniProtKB-KW"/>
</dbReference>
<dbReference type="InterPro" id="IPR036565">
    <property type="entry name" value="Mur-like_cat_sf"/>
</dbReference>
<organism evidence="14 15">
    <name type="scientific">Paenisporosarcina quisquiliarum</name>
    <dbReference type="NCBI Taxonomy" id="365346"/>
    <lineage>
        <taxon>Bacteria</taxon>
        <taxon>Bacillati</taxon>
        <taxon>Bacillota</taxon>
        <taxon>Bacilli</taxon>
        <taxon>Bacillales</taxon>
        <taxon>Caryophanaceae</taxon>
        <taxon>Paenisporosarcina</taxon>
    </lineage>
</organism>
<dbReference type="InterPro" id="IPR036615">
    <property type="entry name" value="Mur_ligase_C_dom_sf"/>
</dbReference>
<keyword evidence="8" id="KW-0460">Magnesium</keyword>
<comment type="cofactor">
    <cofactor evidence="1">
        <name>Mg(2+)</name>
        <dbReference type="ChEBI" id="CHEBI:18420"/>
    </cofactor>
</comment>
<dbReference type="GO" id="GO:0005737">
    <property type="term" value="C:cytoplasm"/>
    <property type="evidence" value="ECO:0007669"/>
    <property type="project" value="TreeGrafter"/>
</dbReference>
<protein>
    <recommendedName>
        <fullName evidence="3">tetrahydrofolate synthase</fullName>
        <ecNumber evidence="3">6.3.2.17</ecNumber>
    </recommendedName>
    <alternativeName>
        <fullName evidence="9">Tetrahydrofolylpolyglutamate synthase</fullName>
    </alternativeName>
</protein>
<evidence type="ECO:0000256" key="6">
    <source>
        <dbReference type="ARBA" id="ARBA00022741"/>
    </source>
</evidence>
<comment type="similarity">
    <text evidence="2 11">Belongs to the folylpolyglutamate synthase family.</text>
</comment>
<dbReference type="NCBIfam" id="TIGR01499">
    <property type="entry name" value="folC"/>
    <property type="match status" value="1"/>
</dbReference>
<evidence type="ECO:0000256" key="10">
    <source>
        <dbReference type="ARBA" id="ARBA00047493"/>
    </source>
</evidence>
<evidence type="ECO:0000259" key="13">
    <source>
        <dbReference type="Pfam" id="PF08245"/>
    </source>
</evidence>
<sequence>MIPKFNEYKERFQMESKNTIEPGLDAITNALEKVGSPHLKLKFVHVAGTNGKGSTISMMNAMLQAHGIKTGCFYSPCFMDVHDQIQLNGAFISTSQLDEAFSRAKEAGLSGMLTDFELLTVLAFLVFEKFQPDIVLLETGMGGRYDSTNVISPLLSVIPSIALEHEQFLGNTIEEVATHKAGIIKPGSPVVIGPMEMKAEQVLMEEAKKTKSPVWRINKDFSLKNGLYEDTEGLNFSNLSVPLKGPHQINNAALAIKSVLYVAEKLKVDFVETTLRKGLNETFIPGRFEKITEYLYFDGAHNPASARALVETIKEYFPNTPVHFYIGMIRGKDTEKILRIFEEISMNFTFVDFDDERAMSANALSKISESNNVSVTKDLINSLSNTISEKQVTIVSGSLYLLSGVRLKAIRMFKII</sequence>
<reference evidence="14" key="1">
    <citation type="submission" date="2022-05" db="EMBL/GenBank/DDBJ databases">
        <authorList>
            <person name="Colautti A."/>
            <person name="Iacumin L."/>
        </authorList>
    </citation>
    <scope>NUCLEOTIDE SEQUENCE</scope>
    <source>
        <strain evidence="14">SK 55</strain>
    </source>
</reference>
<dbReference type="Pfam" id="PF08245">
    <property type="entry name" value="Mur_ligase_M"/>
    <property type="match status" value="1"/>
</dbReference>
<dbReference type="GO" id="GO:0004326">
    <property type="term" value="F:tetrahydrofolylpolyglutamate synthase activity"/>
    <property type="evidence" value="ECO:0007669"/>
    <property type="project" value="UniProtKB-EC"/>
</dbReference>
<dbReference type="InterPro" id="IPR004101">
    <property type="entry name" value="Mur_ligase_C"/>
</dbReference>
<keyword evidence="6 11" id="KW-0547">Nucleotide-binding</keyword>
<keyword evidence="4 11" id="KW-0436">Ligase</keyword>
<dbReference type="PANTHER" id="PTHR11136">
    <property type="entry name" value="FOLYLPOLYGLUTAMATE SYNTHASE-RELATED"/>
    <property type="match status" value="1"/>
</dbReference>
<feature type="domain" description="Mur ligase C-terminal" evidence="12">
    <location>
        <begin position="286"/>
        <end position="398"/>
    </location>
</feature>
<name>A0A9X3LDZ8_9BACL</name>
<dbReference type="InterPro" id="IPR018109">
    <property type="entry name" value="Folylpolyglutamate_synth_CS"/>
</dbReference>
<evidence type="ECO:0000256" key="8">
    <source>
        <dbReference type="ARBA" id="ARBA00022842"/>
    </source>
</evidence>
<evidence type="ECO:0000256" key="3">
    <source>
        <dbReference type="ARBA" id="ARBA00013025"/>
    </source>
</evidence>
<comment type="caution">
    <text evidence="14">The sequence shown here is derived from an EMBL/GenBank/DDBJ whole genome shotgun (WGS) entry which is preliminary data.</text>
</comment>
<evidence type="ECO:0000313" key="15">
    <source>
        <dbReference type="Proteomes" id="UP001152173"/>
    </source>
</evidence>
<evidence type="ECO:0000256" key="5">
    <source>
        <dbReference type="ARBA" id="ARBA00022723"/>
    </source>
</evidence>
<evidence type="ECO:0000256" key="7">
    <source>
        <dbReference type="ARBA" id="ARBA00022840"/>
    </source>
</evidence>